<evidence type="ECO:0000313" key="1">
    <source>
        <dbReference type="EMBL" id="KAL3866719.1"/>
    </source>
</evidence>
<dbReference type="EMBL" id="JBJQND010000009">
    <property type="protein sequence ID" value="KAL3866719.1"/>
    <property type="molecule type" value="Genomic_DNA"/>
</dbReference>
<accession>A0ABD3VYL0</accession>
<organism evidence="1 2">
    <name type="scientific">Sinanodonta woodiana</name>
    <name type="common">Chinese pond mussel</name>
    <name type="synonym">Anodonta woodiana</name>
    <dbReference type="NCBI Taxonomy" id="1069815"/>
    <lineage>
        <taxon>Eukaryota</taxon>
        <taxon>Metazoa</taxon>
        <taxon>Spiralia</taxon>
        <taxon>Lophotrochozoa</taxon>
        <taxon>Mollusca</taxon>
        <taxon>Bivalvia</taxon>
        <taxon>Autobranchia</taxon>
        <taxon>Heteroconchia</taxon>
        <taxon>Palaeoheterodonta</taxon>
        <taxon>Unionida</taxon>
        <taxon>Unionoidea</taxon>
        <taxon>Unionidae</taxon>
        <taxon>Unioninae</taxon>
        <taxon>Sinanodonta</taxon>
    </lineage>
</organism>
<gene>
    <name evidence="1" type="ORF">ACJMK2_044000</name>
</gene>
<keyword evidence="2" id="KW-1185">Reference proteome</keyword>
<protein>
    <submittedName>
        <fullName evidence="1">Uncharacterized protein</fullName>
    </submittedName>
</protein>
<dbReference type="AlphaFoldDB" id="A0ABD3VYL0"/>
<name>A0ABD3VYL0_SINWO</name>
<reference evidence="1 2" key="1">
    <citation type="submission" date="2024-11" db="EMBL/GenBank/DDBJ databases">
        <title>Chromosome-level genome assembly of the freshwater bivalve Anodonta woodiana.</title>
        <authorList>
            <person name="Chen X."/>
        </authorList>
    </citation>
    <scope>NUCLEOTIDE SEQUENCE [LARGE SCALE GENOMIC DNA]</scope>
    <source>
        <strain evidence="1">MN2024</strain>
        <tissue evidence="1">Gills</tissue>
    </source>
</reference>
<feature type="non-terminal residue" evidence="1">
    <location>
        <position position="66"/>
    </location>
</feature>
<evidence type="ECO:0000313" key="2">
    <source>
        <dbReference type="Proteomes" id="UP001634394"/>
    </source>
</evidence>
<proteinExistence type="predicted"/>
<comment type="caution">
    <text evidence="1">The sequence shown here is derived from an EMBL/GenBank/DDBJ whole genome shotgun (WGS) entry which is preliminary data.</text>
</comment>
<sequence length="66" mass="7707">MAPIVDTGNGKYCDISCRVSLCNWNARIHIDLSFRRIPSVKKVEFRTNWIDAIRRDEGPKRNWTSV</sequence>
<dbReference type="Proteomes" id="UP001634394">
    <property type="component" value="Unassembled WGS sequence"/>
</dbReference>